<name>A0A423J706_9PSED</name>
<proteinExistence type="predicted"/>
<dbReference type="EMBL" id="MOBL01000010">
    <property type="protein sequence ID" value="RON33470.1"/>
    <property type="molecule type" value="Genomic_DNA"/>
</dbReference>
<sequence>MALGEVLIYDAPTVIGVDENDPQGHIPLELLQQGINVRVPIWPKPAGPGQTDRLIVWMERNGVVEFTSTTLHPGPVTESQFLILIGPGYLINDGVVEVRYETINHFGNPHPSAPRTLTIDHTPVPDNLERVKFPDVNDEGYLNCSTSPALWEWVNVKIPPLPDFCKVGDVCLVEWWGYLSLNASGEPIPGTYWFIRKTILSTAELRDGFVVEVKPYTPHIEPMENKASAKVIYTVYRGTRPIGLSKPDFVRIDRVRSGGPSCGPGVP</sequence>
<dbReference type="AlphaFoldDB" id="A0A423J706"/>
<dbReference type="Proteomes" id="UP000283260">
    <property type="component" value="Unassembled WGS sequence"/>
</dbReference>
<reference evidence="1 2" key="1">
    <citation type="submission" date="2016-10" db="EMBL/GenBank/DDBJ databases">
        <title>Comparative genome analysis of multiple Pseudomonas spp. focuses on biocontrol and plant growth promoting traits.</title>
        <authorList>
            <person name="Tao X.-Y."/>
            <person name="Taylor C.G."/>
        </authorList>
    </citation>
    <scope>NUCLEOTIDE SEQUENCE [LARGE SCALE GENOMIC DNA]</scope>
    <source>
        <strain evidence="1 2">94G2</strain>
    </source>
</reference>
<protein>
    <submittedName>
        <fullName evidence="1">Uncharacterized protein</fullName>
    </submittedName>
</protein>
<organism evidence="1 2">
    <name type="scientific">Pseudomonas frederiksbergensis</name>
    <dbReference type="NCBI Taxonomy" id="104087"/>
    <lineage>
        <taxon>Bacteria</taxon>
        <taxon>Pseudomonadati</taxon>
        <taxon>Pseudomonadota</taxon>
        <taxon>Gammaproteobacteria</taxon>
        <taxon>Pseudomonadales</taxon>
        <taxon>Pseudomonadaceae</taxon>
        <taxon>Pseudomonas</taxon>
    </lineage>
</organism>
<comment type="caution">
    <text evidence="1">The sequence shown here is derived from an EMBL/GenBank/DDBJ whole genome shotgun (WGS) entry which is preliminary data.</text>
</comment>
<evidence type="ECO:0000313" key="2">
    <source>
        <dbReference type="Proteomes" id="UP000283260"/>
    </source>
</evidence>
<gene>
    <name evidence="1" type="ORF">BK661_12465</name>
</gene>
<evidence type="ECO:0000313" key="1">
    <source>
        <dbReference type="EMBL" id="RON33470.1"/>
    </source>
</evidence>
<accession>A0A423J706</accession>
<dbReference type="RefSeq" id="WP_123497053.1">
    <property type="nucleotide sequence ID" value="NZ_JBNDKA010000001.1"/>
</dbReference>